<dbReference type="AlphaFoldDB" id="A0A9P0SW51"/>
<evidence type="ECO:0000313" key="2">
    <source>
        <dbReference type="Proteomes" id="UP001152562"/>
    </source>
</evidence>
<dbReference type="Proteomes" id="UP001152562">
    <property type="component" value="Unassembled WGS sequence"/>
</dbReference>
<dbReference type="EMBL" id="CALOZG010000002">
    <property type="protein sequence ID" value="CAH3959403.1"/>
    <property type="molecule type" value="Genomic_DNA"/>
</dbReference>
<gene>
    <name evidence="1" type="ORF">PIBRA_LOCUS1573</name>
</gene>
<sequence>MQTLSINIIPNFKIYTHFAASCVRIASPFPDPLIIYYSFTRRLYFGRDGVAARPFACVVVYCVVGATLSQGSRLADSGNARPQSG</sequence>
<reference evidence="1" key="1">
    <citation type="submission" date="2022-05" db="EMBL/GenBank/DDBJ databases">
        <authorList>
            <person name="Okamura Y."/>
        </authorList>
    </citation>
    <scope>NUCLEOTIDE SEQUENCE</scope>
</reference>
<keyword evidence="2" id="KW-1185">Reference proteome</keyword>
<proteinExistence type="predicted"/>
<protein>
    <submittedName>
        <fullName evidence="1">Uncharacterized protein</fullName>
    </submittedName>
</protein>
<comment type="caution">
    <text evidence="1">The sequence shown here is derived from an EMBL/GenBank/DDBJ whole genome shotgun (WGS) entry which is preliminary data.</text>
</comment>
<evidence type="ECO:0000313" key="1">
    <source>
        <dbReference type="EMBL" id="CAH3959403.1"/>
    </source>
</evidence>
<name>A0A9P0SW51_PIEBR</name>
<organism evidence="1 2">
    <name type="scientific">Pieris brassicae</name>
    <name type="common">White butterfly</name>
    <name type="synonym">Large white butterfly</name>
    <dbReference type="NCBI Taxonomy" id="7116"/>
    <lineage>
        <taxon>Eukaryota</taxon>
        <taxon>Metazoa</taxon>
        <taxon>Ecdysozoa</taxon>
        <taxon>Arthropoda</taxon>
        <taxon>Hexapoda</taxon>
        <taxon>Insecta</taxon>
        <taxon>Pterygota</taxon>
        <taxon>Neoptera</taxon>
        <taxon>Endopterygota</taxon>
        <taxon>Lepidoptera</taxon>
        <taxon>Glossata</taxon>
        <taxon>Ditrysia</taxon>
        <taxon>Papilionoidea</taxon>
        <taxon>Pieridae</taxon>
        <taxon>Pierinae</taxon>
        <taxon>Pieris</taxon>
    </lineage>
</organism>
<accession>A0A9P0SW51</accession>